<evidence type="ECO:0000313" key="1">
    <source>
        <dbReference type="EMBL" id="APF39772.1"/>
    </source>
</evidence>
<dbReference type="InterPro" id="IPR046040">
    <property type="entry name" value="DUF5998"/>
</dbReference>
<accession>A0A1L2ZL83</accession>
<name>A0A1L2ZL83_9MICC</name>
<keyword evidence="2" id="KW-1185">Reference proteome</keyword>
<sequence>MDSELHAALVTAGFYPQLVSDVLEDALAGYTVVSHMVHLETHIDNAEVHRHVTALVVTNETLVVLHVDDEMLDEQGAHVSATVSTETVPLVRLGSIILSYGYYQPQNYKTGDQLMDLTVTASWSGSQRADLVPATCGDPQCDADHGYQGTLPKEDMVLRVSVEADGAAKVDEARRFARALRGASVRATIDAASGVVAGSAVAPSVAR</sequence>
<dbReference type="AlphaFoldDB" id="A0A1L2ZL83"/>
<reference evidence="1 2" key="1">
    <citation type="submission" date="2016-11" db="EMBL/GenBank/DDBJ databases">
        <title>Genome sequencing of Zhihengliuella aestuarii B18 antagonistic to Plasmodiophora brassicae.</title>
        <authorList>
            <person name="Luo Y."/>
        </authorList>
    </citation>
    <scope>NUCLEOTIDE SEQUENCE [LARGE SCALE GENOMIC DNA]</scope>
    <source>
        <strain evidence="1 2">B18</strain>
    </source>
</reference>
<dbReference type="Proteomes" id="UP000183530">
    <property type="component" value="Chromosome"/>
</dbReference>
<dbReference type="STRING" id="556325.BHE16_00635"/>
<dbReference type="KEGG" id="nae:BHE16_00635"/>
<evidence type="ECO:0008006" key="3">
    <source>
        <dbReference type="Google" id="ProtNLM"/>
    </source>
</evidence>
<dbReference type="Pfam" id="PF19461">
    <property type="entry name" value="DUF5998"/>
    <property type="match status" value="1"/>
</dbReference>
<dbReference type="EMBL" id="CP018135">
    <property type="protein sequence ID" value="APF39772.1"/>
    <property type="molecule type" value="Genomic_DNA"/>
</dbReference>
<dbReference type="OrthoDB" id="3725224at2"/>
<gene>
    <name evidence="1" type="ORF">BHE16_00635</name>
</gene>
<organism evidence="1 2">
    <name type="scientific">Neomicrococcus aestuarii</name>
    <dbReference type="NCBI Taxonomy" id="556325"/>
    <lineage>
        <taxon>Bacteria</taxon>
        <taxon>Bacillati</taxon>
        <taxon>Actinomycetota</taxon>
        <taxon>Actinomycetes</taxon>
        <taxon>Micrococcales</taxon>
        <taxon>Micrococcaceae</taxon>
        <taxon>Neomicrococcus</taxon>
    </lineage>
</organism>
<proteinExistence type="predicted"/>
<evidence type="ECO:0000313" key="2">
    <source>
        <dbReference type="Proteomes" id="UP000183530"/>
    </source>
</evidence>
<protein>
    <recommendedName>
        <fullName evidence="3">Cell wall biosynthesis glycosyltransferase</fullName>
    </recommendedName>
</protein>